<dbReference type="Pfam" id="PF13181">
    <property type="entry name" value="TPR_8"/>
    <property type="match status" value="1"/>
</dbReference>
<dbReference type="Pfam" id="PF23241">
    <property type="entry name" value="HAT_PRP39_C"/>
    <property type="match status" value="1"/>
</dbReference>
<dbReference type="GO" id="GO:0046540">
    <property type="term" value="C:U4/U6 x U5 tri-snRNP complex"/>
    <property type="evidence" value="ECO:0007669"/>
    <property type="project" value="TreeGrafter"/>
</dbReference>
<evidence type="ECO:0000259" key="8">
    <source>
        <dbReference type="Pfam" id="PF06424"/>
    </source>
</evidence>
<feature type="domain" description="PRP1 splicing factor N-terminal" evidence="8">
    <location>
        <begin position="12"/>
        <end position="170"/>
    </location>
</feature>
<accession>A0A6A5WIY0</accession>
<feature type="compositionally biased region" description="Acidic residues" evidence="7">
    <location>
        <begin position="71"/>
        <end position="84"/>
    </location>
</feature>
<keyword evidence="3" id="KW-0507">mRNA processing</keyword>
<evidence type="ECO:0000256" key="4">
    <source>
        <dbReference type="ARBA" id="ARBA00022737"/>
    </source>
</evidence>
<evidence type="ECO:0000256" key="7">
    <source>
        <dbReference type="SAM" id="MobiDB-lite"/>
    </source>
</evidence>
<keyword evidence="10" id="KW-1185">Reference proteome</keyword>
<feature type="region of interest" description="Disordered" evidence="7">
    <location>
        <begin position="24"/>
        <end position="107"/>
    </location>
</feature>
<evidence type="ECO:0000313" key="10">
    <source>
        <dbReference type="Proteomes" id="UP000799779"/>
    </source>
</evidence>
<dbReference type="InterPro" id="IPR003107">
    <property type="entry name" value="HAT"/>
</dbReference>
<dbReference type="InterPro" id="IPR011990">
    <property type="entry name" value="TPR-like_helical_dom_sf"/>
</dbReference>
<keyword evidence="5" id="KW-0508">mRNA splicing</keyword>
<dbReference type="PANTHER" id="PTHR11246:SF1">
    <property type="entry name" value="PRE-MRNA-PROCESSING FACTOR 6"/>
    <property type="match status" value="1"/>
</dbReference>
<dbReference type="OrthoDB" id="440128at2759"/>
<keyword evidence="4" id="KW-0677">Repeat</keyword>
<sequence>MSARQNFLTMAAPENYVAGLGRGATGFTTRSDLGPAREGPSEDQMKAMLAKRAEQLGQPAPTAYGATEKKEEDEEDDRFQDPDNEVGLFSSGLAHDAEDDEADRIYQEVDEKLDRRRRARRELREKKEQEEHERNNPKITLVFADLKRDLEKMSEEEWAQLPEVGDMTGKAKRAREARMSSLRSYAVPDSVMAAAARSGEFETSISADGGDGTMTNFGAIGAAQVSALQVRLDTAASKTEGTRTAVAGTSTTVDPQGYITELNQTDFGHGVEDVNRARLLLESAVRTNKNNGPSYVALARLEELAGKKHTAKKVLQQGCENCPKSIVVWEEAIRMHREDSVRNAKVISAQGIEENPKSVRLWLAAIDLEVGSDKKKKVIRQALDYNPQSVELWKLLINETADIENVRLLFAKAVETVRISEELWISYARISDPEQAQQILNAARKALPTSSQIWIQACRLQEQLGRGNMCDKIMERAVKALTKDTAMPKRETWIENAHKCESEGAVHTAAAIIKSTIGWSLDEDDDRRERWLNDAEASALSGYIATARAIAAYAIRIFTIDAKVWLKAADLEKRYGTPDTILDILKRSIAACPNSEELWLLYIRAMWDSGQKEEARNMIAKSMDQLSDNENIYLHLVEMEIEDGNISEARLWLEGAREDAATDRVYIKSATLERDHGTLDEALDMVNKGLQFFPAGWKLHAIKGQIYEQMDKKKEAQEAFSVGTRACPNAPILYILLSHLQEAQGATIKARSTLDRGRQKNTKSEILFCESVRLELRANNKAAAQQLMSVALQECPTSGLLWSEKIMRLEQRTQRRPRALEAIKRVEADPQLFAVVARIFWSERKLDKADTWFLKAIKANPDFGDAWVWYYKFLLEYGTEEKKADLLGKIAFAEPRHGEIWQAVNKNPTTSRLSIEDKLRLAVGNLVD</sequence>
<dbReference type="PANTHER" id="PTHR11246">
    <property type="entry name" value="PRE-MRNA SPLICING FACTOR"/>
    <property type="match status" value="1"/>
</dbReference>
<gene>
    <name evidence="9" type="ORF">P154DRAFT_521780</name>
</gene>
<comment type="subunit">
    <text evidence="2">Associated with the spliceosome.</text>
</comment>
<evidence type="ECO:0000313" key="9">
    <source>
        <dbReference type="EMBL" id="KAF2001397.1"/>
    </source>
</evidence>
<reference evidence="9" key="1">
    <citation type="journal article" date="2020" name="Stud. Mycol.">
        <title>101 Dothideomycetes genomes: a test case for predicting lifestyles and emergence of pathogens.</title>
        <authorList>
            <person name="Haridas S."/>
            <person name="Albert R."/>
            <person name="Binder M."/>
            <person name="Bloem J."/>
            <person name="Labutti K."/>
            <person name="Salamov A."/>
            <person name="Andreopoulos B."/>
            <person name="Baker S."/>
            <person name="Barry K."/>
            <person name="Bills G."/>
            <person name="Bluhm B."/>
            <person name="Cannon C."/>
            <person name="Castanera R."/>
            <person name="Culley D."/>
            <person name="Daum C."/>
            <person name="Ezra D."/>
            <person name="Gonzalez J."/>
            <person name="Henrissat B."/>
            <person name="Kuo A."/>
            <person name="Liang C."/>
            <person name="Lipzen A."/>
            <person name="Lutzoni F."/>
            <person name="Magnuson J."/>
            <person name="Mondo S."/>
            <person name="Nolan M."/>
            <person name="Ohm R."/>
            <person name="Pangilinan J."/>
            <person name="Park H.-J."/>
            <person name="Ramirez L."/>
            <person name="Alfaro M."/>
            <person name="Sun H."/>
            <person name="Tritt A."/>
            <person name="Yoshinaga Y."/>
            <person name="Zwiers L.-H."/>
            <person name="Turgeon B."/>
            <person name="Goodwin S."/>
            <person name="Spatafora J."/>
            <person name="Crous P."/>
            <person name="Grigoriev I."/>
        </authorList>
    </citation>
    <scope>NUCLEOTIDE SEQUENCE</scope>
    <source>
        <strain evidence="9">CBS 123094</strain>
    </source>
</reference>
<keyword evidence="6" id="KW-0539">Nucleus</keyword>
<dbReference type="InterPro" id="IPR059164">
    <property type="entry name" value="HAT_PRP39_C"/>
</dbReference>
<name>A0A6A5WIY0_9PLEO</name>
<evidence type="ECO:0000256" key="1">
    <source>
        <dbReference type="ARBA" id="ARBA00004123"/>
    </source>
</evidence>
<dbReference type="SUPFAM" id="SSF48452">
    <property type="entry name" value="TPR-like"/>
    <property type="match status" value="4"/>
</dbReference>
<organism evidence="9 10">
    <name type="scientific">Amniculicola lignicola CBS 123094</name>
    <dbReference type="NCBI Taxonomy" id="1392246"/>
    <lineage>
        <taxon>Eukaryota</taxon>
        <taxon>Fungi</taxon>
        <taxon>Dikarya</taxon>
        <taxon>Ascomycota</taxon>
        <taxon>Pezizomycotina</taxon>
        <taxon>Dothideomycetes</taxon>
        <taxon>Pleosporomycetidae</taxon>
        <taxon>Pleosporales</taxon>
        <taxon>Amniculicolaceae</taxon>
        <taxon>Amniculicola</taxon>
    </lineage>
</organism>
<dbReference type="Proteomes" id="UP000799779">
    <property type="component" value="Unassembled WGS sequence"/>
</dbReference>
<dbReference type="InterPro" id="IPR019734">
    <property type="entry name" value="TPR_rpt"/>
</dbReference>
<evidence type="ECO:0000256" key="2">
    <source>
        <dbReference type="ARBA" id="ARBA00011524"/>
    </source>
</evidence>
<dbReference type="FunFam" id="1.25.40.10:FF:000256">
    <property type="entry name" value="Probable pre-mRNA splicing factor prp1"/>
    <property type="match status" value="1"/>
</dbReference>
<evidence type="ECO:0000256" key="3">
    <source>
        <dbReference type="ARBA" id="ARBA00022664"/>
    </source>
</evidence>
<dbReference type="InterPro" id="IPR045075">
    <property type="entry name" value="Syf1-like"/>
</dbReference>
<dbReference type="Pfam" id="PF06424">
    <property type="entry name" value="PRP1_N"/>
    <property type="match status" value="1"/>
</dbReference>
<dbReference type="SMART" id="SM00386">
    <property type="entry name" value="HAT"/>
    <property type="match status" value="11"/>
</dbReference>
<evidence type="ECO:0000256" key="5">
    <source>
        <dbReference type="ARBA" id="ARBA00023187"/>
    </source>
</evidence>
<dbReference type="GO" id="GO:0071013">
    <property type="term" value="C:catalytic step 2 spliceosome"/>
    <property type="evidence" value="ECO:0007669"/>
    <property type="project" value="TreeGrafter"/>
</dbReference>
<proteinExistence type="predicted"/>
<comment type="subcellular location">
    <subcellularLocation>
        <location evidence="1">Nucleus</location>
    </subcellularLocation>
</comment>
<dbReference type="AlphaFoldDB" id="A0A6A5WIY0"/>
<protein>
    <recommendedName>
        <fullName evidence="8">PRP1 splicing factor N-terminal domain-containing protein</fullName>
    </recommendedName>
</protein>
<evidence type="ECO:0000256" key="6">
    <source>
        <dbReference type="ARBA" id="ARBA00023242"/>
    </source>
</evidence>
<dbReference type="GO" id="GO:0000244">
    <property type="term" value="P:spliceosomal tri-snRNP complex assembly"/>
    <property type="evidence" value="ECO:0007669"/>
    <property type="project" value="TreeGrafter"/>
</dbReference>
<dbReference type="InterPro" id="IPR010491">
    <property type="entry name" value="PRP1_N"/>
</dbReference>
<dbReference type="Gene3D" id="1.25.40.10">
    <property type="entry name" value="Tetratricopeptide repeat domain"/>
    <property type="match status" value="3"/>
</dbReference>
<dbReference type="EMBL" id="ML977583">
    <property type="protein sequence ID" value="KAF2001397.1"/>
    <property type="molecule type" value="Genomic_DNA"/>
</dbReference>